<organism evidence="2">
    <name type="scientific">Aphanomyces astaci</name>
    <name type="common">Crayfish plague agent</name>
    <dbReference type="NCBI Taxonomy" id="112090"/>
    <lineage>
        <taxon>Eukaryota</taxon>
        <taxon>Sar</taxon>
        <taxon>Stramenopiles</taxon>
        <taxon>Oomycota</taxon>
        <taxon>Saprolegniomycetes</taxon>
        <taxon>Saprolegniales</taxon>
        <taxon>Verrucalvaceae</taxon>
        <taxon>Aphanomyces</taxon>
    </lineage>
</organism>
<dbReference type="VEuPathDB" id="FungiDB:H257_01758"/>
<feature type="compositionally biased region" description="Basic and acidic residues" evidence="1">
    <location>
        <begin position="67"/>
        <end position="76"/>
    </location>
</feature>
<evidence type="ECO:0000256" key="1">
    <source>
        <dbReference type="SAM" id="MobiDB-lite"/>
    </source>
</evidence>
<dbReference type="OrthoDB" id="65511at2759"/>
<dbReference type="GeneID" id="20803754"/>
<protein>
    <submittedName>
        <fullName evidence="2">Uncharacterized protein</fullName>
    </submittedName>
</protein>
<reference evidence="2" key="1">
    <citation type="submission" date="2013-12" db="EMBL/GenBank/DDBJ databases">
        <title>The Genome Sequence of Aphanomyces astaci APO3.</title>
        <authorList>
            <consortium name="The Broad Institute Genomics Platform"/>
            <person name="Russ C."/>
            <person name="Tyler B."/>
            <person name="van West P."/>
            <person name="Dieguez-Uribeondo J."/>
            <person name="Young S.K."/>
            <person name="Zeng Q."/>
            <person name="Gargeya S."/>
            <person name="Fitzgerald M."/>
            <person name="Abouelleil A."/>
            <person name="Alvarado L."/>
            <person name="Chapman S.B."/>
            <person name="Gainer-Dewar J."/>
            <person name="Goldberg J."/>
            <person name="Griggs A."/>
            <person name="Gujja S."/>
            <person name="Hansen M."/>
            <person name="Howarth C."/>
            <person name="Imamovic A."/>
            <person name="Ireland A."/>
            <person name="Larimer J."/>
            <person name="McCowan C."/>
            <person name="Murphy C."/>
            <person name="Pearson M."/>
            <person name="Poon T.W."/>
            <person name="Priest M."/>
            <person name="Roberts A."/>
            <person name="Saif S."/>
            <person name="Shea T."/>
            <person name="Sykes S."/>
            <person name="Wortman J."/>
            <person name="Nusbaum C."/>
            <person name="Birren B."/>
        </authorList>
    </citation>
    <scope>NUCLEOTIDE SEQUENCE [LARGE SCALE GENOMIC DNA]</scope>
    <source>
        <strain evidence="2">APO3</strain>
    </source>
</reference>
<feature type="region of interest" description="Disordered" evidence="1">
    <location>
        <begin position="289"/>
        <end position="326"/>
    </location>
</feature>
<dbReference type="EMBL" id="KI913116">
    <property type="protein sequence ID" value="ETV86623.1"/>
    <property type="molecule type" value="Genomic_DNA"/>
</dbReference>
<dbReference type="AlphaFoldDB" id="W4H686"/>
<accession>W4H686</accession>
<sequence>MAGTVETLRADATLHVELHPTGTSSDGHDDHNVVLHEPPLDLAHPAESHSVQPHHAGATTTKKKNRPPKEQSKQLRDSASLSTLAKELLPPRSRKKHPYPAFRSTCFTDKMLQPVHYDSKLRSSMGTEAESRRTWSTSGPRMGCEPRLDDLKHSVMYTPSLDRVYDTTVQTMSYRVHMSMWGSSMWDTSERFQEVPRTAPTVGPGSYNSAPSAWDQETKHPRPFPVFPYSPQRVVTPSSKLLSSPNQVLSTPMTSLEGWKLSSEKTVSARPAFDKAPRKTWVDWESTKADRMRKRTPSTPTLALPSFVSGMRTGACRSPPKHSVGT</sequence>
<dbReference type="RefSeq" id="XP_009823422.1">
    <property type="nucleotide sequence ID" value="XM_009825120.1"/>
</dbReference>
<feature type="region of interest" description="Disordered" evidence="1">
    <location>
        <begin position="122"/>
        <end position="147"/>
    </location>
</feature>
<proteinExistence type="predicted"/>
<feature type="region of interest" description="Disordered" evidence="1">
    <location>
        <begin position="198"/>
        <end position="219"/>
    </location>
</feature>
<name>W4H686_APHAT</name>
<gene>
    <name evidence="2" type="ORF">H257_01758</name>
</gene>
<evidence type="ECO:0000313" key="2">
    <source>
        <dbReference type="EMBL" id="ETV86623.1"/>
    </source>
</evidence>
<feature type="region of interest" description="Disordered" evidence="1">
    <location>
        <begin position="43"/>
        <end position="100"/>
    </location>
</feature>